<gene>
    <name evidence="2" type="ORF">N47_C18770</name>
</gene>
<name>E1YBE2_9BACT</name>
<keyword evidence="1" id="KW-0812">Transmembrane</keyword>
<evidence type="ECO:0000313" key="2">
    <source>
        <dbReference type="EMBL" id="CBX27819.1"/>
    </source>
</evidence>
<organism evidence="2">
    <name type="scientific">uncultured Desulfobacterium sp</name>
    <dbReference type="NCBI Taxonomy" id="201089"/>
    <lineage>
        <taxon>Bacteria</taxon>
        <taxon>Pseudomonadati</taxon>
        <taxon>Thermodesulfobacteriota</taxon>
        <taxon>Desulfobacteria</taxon>
        <taxon>Desulfobacterales</taxon>
        <taxon>Desulfobacteriaceae</taxon>
        <taxon>Desulfobacterium</taxon>
        <taxon>environmental samples</taxon>
    </lineage>
</organism>
<sequence length="52" mass="5828">MESISLSRFSGPLPLLQSILIVAPYILSLIALTIICFAVSYIVFMRQEIRSL</sequence>
<accession>E1YBE2</accession>
<evidence type="ECO:0000256" key="1">
    <source>
        <dbReference type="SAM" id="Phobius"/>
    </source>
</evidence>
<protein>
    <submittedName>
        <fullName evidence="2">Uncharacterized protein</fullName>
    </submittedName>
</protein>
<feature type="transmembrane region" description="Helical" evidence="1">
    <location>
        <begin position="20"/>
        <end position="44"/>
    </location>
</feature>
<reference evidence="2" key="1">
    <citation type="journal article" date="2011" name="Environ. Microbiol.">
        <title>Genomic insights into the metabolic potential of the polycyclic aromatic hydrocarbon degrading sulfate-reducing Deltaproteobacterium N47.</title>
        <authorList>
            <person name="Bergmann F."/>
            <person name="Selesi D."/>
            <person name="Weinmaier T."/>
            <person name="Tischler P."/>
            <person name="Rattei T."/>
            <person name="Meckenstock R.U."/>
        </authorList>
    </citation>
    <scope>NUCLEOTIDE SEQUENCE</scope>
</reference>
<dbReference type="EMBL" id="FR695867">
    <property type="protein sequence ID" value="CBX27819.1"/>
    <property type="molecule type" value="Genomic_DNA"/>
</dbReference>
<proteinExistence type="predicted"/>
<keyword evidence="1" id="KW-1133">Transmembrane helix</keyword>
<dbReference type="AlphaFoldDB" id="E1YBE2"/>
<keyword evidence="1" id="KW-0472">Membrane</keyword>